<dbReference type="GO" id="GO:0042995">
    <property type="term" value="C:cell projection"/>
    <property type="evidence" value="ECO:0007669"/>
    <property type="project" value="TreeGrafter"/>
</dbReference>
<name>A0A8X7NGG5_CANPA</name>
<dbReference type="SUPFAM" id="SSF52799">
    <property type="entry name" value="(Phosphotyrosine protein) phosphatases II"/>
    <property type="match status" value="1"/>
</dbReference>
<dbReference type="GO" id="GO:0046856">
    <property type="term" value="P:phosphatidylinositol dephosphorylation"/>
    <property type="evidence" value="ECO:0007669"/>
    <property type="project" value="TreeGrafter"/>
</dbReference>
<dbReference type="InterPro" id="IPR029023">
    <property type="entry name" value="Tensin_phosphatase"/>
</dbReference>
<gene>
    <name evidence="5" type="ORF">FOB60_005604</name>
</gene>
<sequence length="340" mass="39624">MKLVKSLIRSIIASPKQLHYDSNLNLYLDLAYITPQLIVSSAPTTTYLESWYRYPLTDLITYLETNHKQHWHLFNFRGEDPGYKDEDVRYKVSHYPFPDHYPPTMSYLIDATTEVDQFLSESDENVAVLHCKAGKGRSGTVCCAYLMFSGTKQGLATDVESVIEEYTEKRMRKFGGDGVSIVSQKRYLQYWYEYLQTDGLKQQYQHWLKNHAHLFIDRIVFRNCIRESLPFSISQYKLVQETNRINTIVEPLLSQISTESAYISREGQDLIYIFQDPVEVGEDVMIGIGSFSYLWFNTFFEHVTTTTPSCSFPWKGIDGFKGTKQQGFRLFDRIEIHFSI</sequence>
<dbReference type="GO" id="GO:0043491">
    <property type="term" value="P:phosphatidylinositol 3-kinase/protein kinase B signal transduction"/>
    <property type="evidence" value="ECO:0007669"/>
    <property type="project" value="TreeGrafter"/>
</dbReference>
<dbReference type="InterPro" id="IPR000387">
    <property type="entry name" value="Tyr_Pase_dom"/>
</dbReference>
<dbReference type="Pfam" id="PF00782">
    <property type="entry name" value="DSPc"/>
    <property type="match status" value="1"/>
</dbReference>
<dbReference type="EMBL" id="JABWAB010000013">
    <property type="protein sequence ID" value="KAF6042850.1"/>
    <property type="molecule type" value="Genomic_DNA"/>
</dbReference>
<dbReference type="PROSITE" id="PS50056">
    <property type="entry name" value="TYR_PHOSPHATASE_2"/>
    <property type="match status" value="1"/>
</dbReference>
<dbReference type="GO" id="GO:0004725">
    <property type="term" value="F:protein tyrosine phosphatase activity"/>
    <property type="evidence" value="ECO:0007669"/>
    <property type="project" value="TreeGrafter"/>
</dbReference>
<dbReference type="Gene3D" id="3.90.190.10">
    <property type="entry name" value="Protein tyrosine phosphatase superfamily"/>
    <property type="match status" value="1"/>
</dbReference>
<dbReference type="GO" id="GO:0005634">
    <property type="term" value="C:nucleus"/>
    <property type="evidence" value="ECO:0007669"/>
    <property type="project" value="TreeGrafter"/>
</dbReference>
<protein>
    <recommendedName>
        <fullName evidence="1">phosphatidylinositol-3,4,5-trisphosphate 3-phosphatase</fullName>
        <ecNumber evidence="1">3.1.3.67</ecNumber>
    </recommendedName>
</protein>
<dbReference type="GO" id="GO:0005886">
    <property type="term" value="C:plasma membrane"/>
    <property type="evidence" value="ECO:0007669"/>
    <property type="project" value="TreeGrafter"/>
</dbReference>
<dbReference type="PANTHER" id="PTHR12305:SF81">
    <property type="entry name" value="PHOSPHATIDYLINOSITOL 3,4,5-TRISPHOSPHATE 3-PHOSPHATASE AND DUAL-SPECIFICITY PROTEIN PHOSPHATASE PTEN"/>
    <property type="match status" value="1"/>
</dbReference>
<dbReference type="PROSITE" id="PS00383">
    <property type="entry name" value="TYR_PHOSPHATASE_1"/>
    <property type="match status" value="1"/>
</dbReference>
<dbReference type="Proteomes" id="UP000590412">
    <property type="component" value="Unassembled WGS sequence"/>
</dbReference>
<evidence type="ECO:0000313" key="5">
    <source>
        <dbReference type="EMBL" id="KAF6042850.1"/>
    </source>
</evidence>
<evidence type="ECO:0000259" key="3">
    <source>
        <dbReference type="PROSITE" id="PS50056"/>
    </source>
</evidence>
<dbReference type="InterPro" id="IPR003595">
    <property type="entry name" value="Tyr_Pase_cat"/>
</dbReference>
<evidence type="ECO:0000313" key="6">
    <source>
        <dbReference type="Proteomes" id="UP000590412"/>
    </source>
</evidence>
<accession>A0A8X7NGG5</accession>
<dbReference type="InterPro" id="IPR000340">
    <property type="entry name" value="Dual-sp_phosphatase_cat-dom"/>
</dbReference>
<dbReference type="PANTHER" id="PTHR12305">
    <property type="entry name" value="PHOSPHATASE WITH HOMOLOGY TO TENSIN"/>
    <property type="match status" value="1"/>
</dbReference>
<feature type="domain" description="Phosphatase tensin-type" evidence="4">
    <location>
        <begin position="19"/>
        <end position="198"/>
    </location>
</feature>
<dbReference type="InterPro" id="IPR016130">
    <property type="entry name" value="Tyr_Pase_AS"/>
</dbReference>
<dbReference type="EC" id="3.1.3.67" evidence="1"/>
<dbReference type="SMART" id="SM00404">
    <property type="entry name" value="PTPc_motif"/>
    <property type="match status" value="1"/>
</dbReference>
<dbReference type="AlphaFoldDB" id="A0A8X7NGG5"/>
<dbReference type="GO" id="GO:0016314">
    <property type="term" value="F:phosphatidylinositol-3,4,5-trisphosphate 3-phosphatase activity"/>
    <property type="evidence" value="ECO:0007669"/>
    <property type="project" value="UniProtKB-EC"/>
</dbReference>
<dbReference type="GO" id="GO:0005829">
    <property type="term" value="C:cytosol"/>
    <property type="evidence" value="ECO:0007669"/>
    <property type="project" value="TreeGrafter"/>
</dbReference>
<evidence type="ECO:0000259" key="4">
    <source>
        <dbReference type="PROSITE" id="PS51181"/>
    </source>
</evidence>
<evidence type="ECO:0000256" key="1">
    <source>
        <dbReference type="ARBA" id="ARBA00013015"/>
    </source>
</evidence>
<dbReference type="CDD" id="cd14497">
    <property type="entry name" value="PTP_PTEN-like"/>
    <property type="match status" value="1"/>
</dbReference>
<dbReference type="GO" id="GO:0051896">
    <property type="term" value="P:regulation of phosphatidylinositol 3-kinase/protein kinase B signal transduction"/>
    <property type="evidence" value="ECO:0007669"/>
    <property type="project" value="TreeGrafter"/>
</dbReference>
<comment type="caution">
    <text evidence="5">The sequence shown here is derived from an EMBL/GenBank/DDBJ whole genome shotgun (WGS) entry which is preliminary data.</text>
</comment>
<dbReference type="InterPro" id="IPR051281">
    <property type="entry name" value="Dual-spec_lipid-protein_phosph"/>
</dbReference>
<keyword evidence="2" id="KW-0378">Hydrolase</keyword>
<organism evidence="5 6">
    <name type="scientific">Candida parapsilosis</name>
    <name type="common">Yeast</name>
    <dbReference type="NCBI Taxonomy" id="5480"/>
    <lineage>
        <taxon>Eukaryota</taxon>
        <taxon>Fungi</taxon>
        <taxon>Dikarya</taxon>
        <taxon>Ascomycota</taxon>
        <taxon>Saccharomycotina</taxon>
        <taxon>Pichiomycetes</taxon>
        <taxon>Debaryomycetaceae</taxon>
        <taxon>Candida/Lodderomyces clade</taxon>
        <taxon>Candida</taxon>
    </lineage>
</organism>
<dbReference type="InterPro" id="IPR029021">
    <property type="entry name" value="Prot-tyrosine_phosphatase-like"/>
</dbReference>
<dbReference type="PROSITE" id="PS51181">
    <property type="entry name" value="PPASE_TENSIN"/>
    <property type="match status" value="1"/>
</dbReference>
<feature type="domain" description="Tyrosine specific protein phosphatases" evidence="3">
    <location>
        <begin position="106"/>
        <end position="170"/>
    </location>
</feature>
<reference evidence="5" key="1">
    <citation type="submission" date="2020-03" db="EMBL/GenBank/DDBJ databases">
        <title>FDA dAtabase for Regulatory Grade micrObial Sequences (FDA-ARGOS): Supporting development and validation of Infectious Disease Dx tests.</title>
        <authorList>
            <person name="Campos J."/>
            <person name="Goldberg B."/>
            <person name="Tallon L."/>
            <person name="Sadzewicz L."/>
            <person name="Vavikolanu K."/>
            <person name="Mehta A."/>
            <person name="Aluvathingal J."/>
            <person name="Nadendla S."/>
            <person name="Nandy P."/>
            <person name="Geyer C."/>
            <person name="Yan Y."/>
            <person name="Sichtig H."/>
        </authorList>
    </citation>
    <scope>NUCLEOTIDE SEQUENCE [LARGE SCALE GENOMIC DNA]</scope>
    <source>
        <strain evidence="5">FDAARGOS_652</strain>
    </source>
</reference>
<proteinExistence type="predicted"/>
<evidence type="ECO:0000256" key="2">
    <source>
        <dbReference type="ARBA" id="ARBA00022801"/>
    </source>
</evidence>